<name>A0A1Z3N8U2_BDEBC</name>
<dbReference type="EMBL" id="CP020946">
    <property type="protein sequence ID" value="ASD63867.1"/>
    <property type="molecule type" value="Genomic_DNA"/>
</dbReference>
<feature type="transmembrane region" description="Helical" evidence="6">
    <location>
        <begin position="150"/>
        <end position="172"/>
    </location>
</feature>
<evidence type="ECO:0000256" key="5">
    <source>
        <dbReference type="ARBA" id="ARBA00023136"/>
    </source>
</evidence>
<evidence type="ECO:0000256" key="6">
    <source>
        <dbReference type="SAM" id="Phobius"/>
    </source>
</evidence>
<evidence type="ECO:0000256" key="2">
    <source>
        <dbReference type="ARBA" id="ARBA00022475"/>
    </source>
</evidence>
<feature type="domain" description="RDD" evidence="7">
    <location>
        <begin position="6"/>
        <end position="132"/>
    </location>
</feature>
<gene>
    <name evidence="8" type="ORF">B9G79_09940</name>
</gene>
<evidence type="ECO:0000256" key="1">
    <source>
        <dbReference type="ARBA" id="ARBA00004651"/>
    </source>
</evidence>
<protein>
    <submittedName>
        <fullName evidence="8">RDD family protein</fullName>
    </submittedName>
</protein>
<dbReference type="PANTHER" id="PTHR36115:SF9">
    <property type="entry name" value="LMO1584 PROTEIN"/>
    <property type="match status" value="1"/>
</dbReference>
<feature type="transmembrane region" description="Helical" evidence="6">
    <location>
        <begin position="21"/>
        <end position="39"/>
    </location>
</feature>
<dbReference type="Pfam" id="PF06271">
    <property type="entry name" value="RDD"/>
    <property type="match status" value="1"/>
</dbReference>
<dbReference type="InterPro" id="IPR051791">
    <property type="entry name" value="Pra-immunoreactive"/>
</dbReference>
<keyword evidence="4 6" id="KW-1133">Transmembrane helix</keyword>
<dbReference type="RefSeq" id="WP_088565374.1">
    <property type="nucleotide sequence ID" value="NZ_CP020946.1"/>
</dbReference>
<dbReference type="InterPro" id="IPR010432">
    <property type="entry name" value="RDD"/>
</dbReference>
<dbReference type="Proteomes" id="UP000197003">
    <property type="component" value="Chromosome"/>
</dbReference>
<keyword evidence="3 6" id="KW-0812">Transmembrane</keyword>
<evidence type="ECO:0000313" key="8">
    <source>
        <dbReference type="EMBL" id="ASD63867.1"/>
    </source>
</evidence>
<evidence type="ECO:0000256" key="3">
    <source>
        <dbReference type="ARBA" id="ARBA00022692"/>
    </source>
</evidence>
<comment type="subcellular location">
    <subcellularLocation>
        <location evidence="1">Cell membrane</location>
        <topology evidence="1">Multi-pass membrane protein</topology>
    </subcellularLocation>
</comment>
<keyword evidence="2" id="KW-1003">Cell membrane</keyword>
<accession>A0A1Z3N8U2</accession>
<sequence length="201" mass="23638">MESAFVPSTWRRFFAYGIDQIISLPFYLPFAGVFLKLIFTEDDVIVTLLQLFLLFLIPAVYEFVFLVLMQATPGKWFMGLKVVPANNFTEKLHWSQCLLRPLTGRLSFFFSWGIYALAFFRYDRTHLCDWAAETRVVQDKPRATQARLRWVTGLLFVCLYSYEGLVSAKMILKSIDWSERQANLREVFDLQDYMDVTFEED</sequence>
<dbReference type="GO" id="GO:0005886">
    <property type="term" value="C:plasma membrane"/>
    <property type="evidence" value="ECO:0007669"/>
    <property type="project" value="UniProtKB-SubCell"/>
</dbReference>
<organism evidence="8 9">
    <name type="scientific">Bdellovibrio bacteriovorus</name>
    <dbReference type="NCBI Taxonomy" id="959"/>
    <lineage>
        <taxon>Bacteria</taxon>
        <taxon>Pseudomonadati</taxon>
        <taxon>Bdellovibrionota</taxon>
        <taxon>Bdellovibrionia</taxon>
        <taxon>Bdellovibrionales</taxon>
        <taxon>Pseudobdellovibrionaceae</taxon>
        <taxon>Bdellovibrio</taxon>
    </lineage>
</organism>
<dbReference type="OrthoDB" id="5291850at2"/>
<dbReference type="PANTHER" id="PTHR36115">
    <property type="entry name" value="PROLINE-RICH ANTIGEN HOMOLOG-RELATED"/>
    <property type="match status" value="1"/>
</dbReference>
<feature type="transmembrane region" description="Helical" evidence="6">
    <location>
        <begin position="45"/>
        <end position="68"/>
    </location>
</feature>
<reference evidence="8 9" key="1">
    <citation type="submission" date="2017-04" db="EMBL/GenBank/DDBJ databases">
        <title>Whole genome sequence of Bdellovibrio bacteriovorus strain SSB218315.</title>
        <authorList>
            <person name="Oyedara O."/>
            <person name="Rodriguez-Perez M.A."/>
        </authorList>
    </citation>
    <scope>NUCLEOTIDE SEQUENCE [LARGE SCALE GENOMIC DNA]</scope>
    <source>
        <strain evidence="8 9">SSB218315</strain>
    </source>
</reference>
<evidence type="ECO:0000259" key="7">
    <source>
        <dbReference type="Pfam" id="PF06271"/>
    </source>
</evidence>
<proteinExistence type="predicted"/>
<evidence type="ECO:0000256" key="4">
    <source>
        <dbReference type="ARBA" id="ARBA00022989"/>
    </source>
</evidence>
<evidence type="ECO:0000313" key="9">
    <source>
        <dbReference type="Proteomes" id="UP000197003"/>
    </source>
</evidence>
<keyword evidence="5 6" id="KW-0472">Membrane</keyword>
<dbReference type="AlphaFoldDB" id="A0A1Z3N8U2"/>